<organism evidence="5 6">
    <name type="scientific">Mucor saturninus</name>
    <dbReference type="NCBI Taxonomy" id="64648"/>
    <lineage>
        <taxon>Eukaryota</taxon>
        <taxon>Fungi</taxon>
        <taxon>Fungi incertae sedis</taxon>
        <taxon>Mucoromycota</taxon>
        <taxon>Mucoromycotina</taxon>
        <taxon>Mucoromycetes</taxon>
        <taxon>Mucorales</taxon>
        <taxon>Mucorineae</taxon>
        <taxon>Mucoraceae</taxon>
        <taxon>Mucor</taxon>
    </lineage>
</organism>
<protein>
    <submittedName>
        <fullName evidence="5">Uncharacterized protein</fullName>
    </submittedName>
</protein>
<dbReference type="PANTHER" id="PTHR14614">
    <property type="entry name" value="HEPATOCELLULAR CARCINOMA-ASSOCIATED ANTIGEN"/>
    <property type="match status" value="1"/>
</dbReference>
<evidence type="ECO:0000313" key="5">
    <source>
        <dbReference type="EMBL" id="KAG2214438.1"/>
    </source>
</evidence>
<gene>
    <name evidence="5" type="ORF">INT47_000994</name>
</gene>
<dbReference type="EMBL" id="JAEPRD010000001">
    <property type="protein sequence ID" value="KAG2214438.1"/>
    <property type="molecule type" value="Genomic_DNA"/>
</dbReference>
<keyword evidence="6" id="KW-1185">Reference proteome</keyword>
<accession>A0A8H7RRH5</accession>
<proteinExistence type="inferred from homology"/>
<dbReference type="InterPro" id="IPR029063">
    <property type="entry name" value="SAM-dependent_MTases_sf"/>
</dbReference>
<comment type="similarity">
    <text evidence="4">Belongs to the methyltransferase superfamily. METTL23 family.</text>
</comment>
<dbReference type="PANTHER" id="PTHR14614:SF164">
    <property type="entry name" value="HISTONE-ARGININE METHYLTRANSFERASE METTL23"/>
    <property type="match status" value="1"/>
</dbReference>
<evidence type="ECO:0000256" key="4">
    <source>
        <dbReference type="ARBA" id="ARBA00043988"/>
    </source>
</evidence>
<evidence type="ECO:0000256" key="2">
    <source>
        <dbReference type="ARBA" id="ARBA00022679"/>
    </source>
</evidence>
<name>A0A8H7RRH5_9FUNG</name>
<dbReference type="InterPro" id="IPR019410">
    <property type="entry name" value="Methyltransf_16"/>
</dbReference>
<dbReference type="OrthoDB" id="407325at2759"/>
<keyword evidence="3" id="KW-0949">S-adenosyl-L-methionine</keyword>
<dbReference type="Proteomes" id="UP000603453">
    <property type="component" value="Unassembled WGS sequence"/>
</dbReference>
<dbReference type="GO" id="GO:0008168">
    <property type="term" value="F:methyltransferase activity"/>
    <property type="evidence" value="ECO:0007669"/>
    <property type="project" value="UniProtKB-KW"/>
</dbReference>
<dbReference type="Gene3D" id="3.40.50.150">
    <property type="entry name" value="Vaccinia Virus protein VP39"/>
    <property type="match status" value="1"/>
</dbReference>
<dbReference type="Pfam" id="PF10294">
    <property type="entry name" value="Methyltransf_16"/>
    <property type="match status" value="1"/>
</dbReference>
<dbReference type="AlphaFoldDB" id="A0A8H7RRH5"/>
<evidence type="ECO:0000256" key="3">
    <source>
        <dbReference type="ARBA" id="ARBA00022691"/>
    </source>
</evidence>
<dbReference type="GO" id="GO:0005634">
    <property type="term" value="C:nucleus"/>
    <property type="evidence" value="ECO:0007669"/>
    <property type="project" value="TreeGrafter"/>
</dbReference>
<dbReference type="GO" id="GO:0005737">
    <property type="term" value="C:cytoplasm"/>
    <property type="evidence" value="ECO:0007669"/>
    <property type="project" value="TreeGrafter"/>
</dbReference>
<dbReference type="GO" id="GO:0032259">
    <property type="term" value="P:methylation"/>
    <property type="evidence" value="ECO:0007669"/>
    <property type="project" value="UniProtKB-KW"/>
</dbReference>
<reference evidence="5" key="1">
    <citation type="submission" date="2020-12" db="EMBL/GenBank/DDBJ databases">
        <title>Metabolic potential, ecology and presence of endohyphal bacteria is reflected in genomic diversity of Mucoromycotina.</title>
        <authorList>
            <person name="Muszewska A."/>
            <person name="Okrasinska A."/>
            <person name="Steczkiewicz K."/>
            <person name="Drgas O."/>
            <person name="Orlowska M."/>
            <person name="Perlinska-Lenart U."/>
            <person name="Aleksandrzak-Piekarczyk T."/>
            <person name="Szatraj K."/>
            <person name="Zielenkiewicz U."/>
            <person name="Pilsyk S."/>
            <person name="Malc E."/>
            <person name="Mieczkowski P."/>
            <person name="Kruszewska J.S."/>
            <person name="Biernat P."/>
            <person name="Pawlowska J."/>
        </authorList>
    </citation>
    <scope>NUCLEOTIDE SEQUENCE</scope>
    <source>
        <strain evidence="5">WA0000017839</strain>
    </source>
</reference>
<dbReference type="SUPFAM" id="SSF53335">
    <property type="entry name" value="S-adenosyl-L-methionine-dependent methyltransferases"/>
    <property type="match status" value="1"/>
</dbReference>
<comment type="caution">
    <text evidence="5">The sequence shown here is derived from an EMBL/GenBank/DDBJ whole genome shotgun (WGS) entry which is preliminary data.</text>
</comment>
<evidence type="ECO:0000256" key="1">
    <source>
        <dbReference type="ARBA" id="ARBA00022603"/>
    </source>
</evidence>
<keyword evidence="2" id="KW-0808">Transferase</keyword>
<keyword evidence="1" id="KW-0489">Methyltransferase</keyword>
<evidence type="ECO:0000313" key="6">
    <source>
        <dbReference type="Proteomes" id="UP000603453"/>
    </source>
</evidence>
<sequence>MAIKSIKQITYSDQDDSARIYVEEVLDAAYGCYIWPSALVMGEFVWYYRQRFMNKTVLEVGAGTSIPTLVLAQTAKPAHLIISDIPEILPVVHACLERNKVNDVWVNAVVWDKLGTDTSIDYLTNKVETEWRTKIDYIIGSDTFYEPSQFENLLVLVSYVIYNHNPKCRFITTYQERSPKRSIQYLLDKWGLSCTQIPKDSFGFDETKYIERERSEVVVSAGTLSSVFLFEIGAAL</sequence>